<accession>X0WP96</accession>
<reference evidence="1" key="1">
    <citation type="journal article" date="2014" name="Front. Microbiol.">
        <title>High frequency of phylogenetically diverse reductive dehalogenase-homologous genes in deep subseafloor sedimentary metagenomes.</title>
        <authorList>
            <person name="Kawai M."/>
            <person name="Futagami T."/>
            <person name="Toyoda A."/>
            <person name="Takaki Y."/>
            <person name="Nishi S."/>
            <person name="Hori S."/>
            <person name="Arai W."/>
            <person name="Tsubouchi T."/>
            <person name="Morono Y."/>
            <person name="Uchiyama I."/>
            <person name="Ito T."/>
            <person name="Fujiyama A."/>
            <person name="Inagaki F."/>
            <person name="Takami H."/>
        </authorList>
    </citation>
    <scope>NUCLEOTIDE SEQUENCE</scope>
    <source>
        <strain evidence="1">Expedition CK06-06</strain>
    </source>
</reference>
<dbReference type="EMBL" id="BARS01033494">
    <property type="protein sequence ID" value="GAG26348.1"/>
    <property type="molecule type" value="Genomic_DNA"/>
</dbReference>
<dbReference type="AlphaFoldDB" id="X0WP96"/>
<evidence type="ECO:0000313" key="1">
    <source>
        <dbReference type="EMBL" id="GAG26348.1"/>
    </source>
</evidence>
<gene>
    <name evidence="1" type="ORF">S01H1_51857</name>
</gene>
<comment type="caution">
    <text evidence="1">The sequence shown here is derived from an EMBL/GenBank/DDBJ whole genome shotgun (WGS) entry which is preliminary data.</text>
</comment>
<name>X0WP96_9ZZZZ</name>
<sequence length="128" mass="12976">MANNKSDYLENAIADHVLGGNALTQPANYIALSTTTINEDGTGLLEPTGGYARQAVTFGAASGGQKANSGDVLFGPASGSWGTITDFAIYDAASNGNQLYQGPLQSGVPVADGETARFSTGALTVTET</sequence>
<dbReference type="Pfam" id="PF23140">
    <property type="entry name" value="Gp80"/>
    <property type="match status" value="1"/>
</dbReference>
<organism evidence="1">
    <name type="scientific">marine sediment metagenome</name>
    <dbReference type="NCBI Taxonomy" id="412755"/>
    <lineage>
        <taxon>unclassified sequences</taxon>
        <taxon>metagenomes</taxon>
        <taxon>ecological metagenomes</taxon>
    </lineage>
</organism>
<protein>
    <submittedName>
        <fullName evidence="1">Uncharacterized protein</fullName>
    </submittedName>
</protein>
<dbReference type="InterPro" id="IPR056908">
    <property type="entry name" value="Gp80-like"/>
</dbReference>
<proteinExistence type="predicted"/>